<evidence type="ECO:0000313" key="11">
    <source>
        <dbReference type="Proteomes" id="UP001065265"/>
    </source>
</evidence>
<gene>
    <name evidence="10" type="ORF">L1F33_09115</name>
</gene>
<feature type="transmembrane region" description="Helical" evidence="9">
    <location>
        <begin position="340"/>
        <end position="362"/>
    </location>
</feature>
<keyword evidence="5 9" id="KW-0812">Transmembrane</keyword>
<evidence type="ECO:0000256" key="6">
    <source>
        <dbReference type="ARBA" id="ARBA00022989"/>
    </source>
</evidence>
<feature type="transmembrane region" description="Helical" evidence="9">
    <location>
        <begin position="374"/>
        <end position="392"/>
    </location>
</feature>
<sequence>MTAEIFDAPPRTVGFWGTALFPVNGMIGAGIFALPAVLAASVGSFAPWLMLLGGIGFMPLALCYAWLARRFENSGGPVLYGEAAFGRFVGFQAGWARYASAIVTAAANTSVMVAYMAALMPALADPVIEAGAIATILAIVTVVNLVGMRRAVGALGVMTVIKVVPLVALVVSALFAGDPAIGFALPEFSAVETVVLLTFYAFMGFEAVVEPAGEMRSPQRDIPRAIVTMVAAVTALYMAVIWAYLAISPGVANEENALAGAALETMGQIGAVAIVVAAAFSIAANNFNGSTTQPRIIYGMAQRGMLPRWFAGVSQRFGTPSNAILFTGGASIAFGMWEGFAVLAVAGTLIRLVTYVICAAALPVLEHREGQVRPIHAICAVLAIGISLFVATQVDLQAVWVLAGLVGLGTVFYFAAGQRAPQTELPAI</sequence>
<keyword evidence="4" id="KW-1003">Cell membrane</keyword>
<comment type="function">
    <text evidence="8">Major component of the acid-resistance (AR) system allowing enteric pathogens to survive the acidic environment in the stomach. Exchanges extracellular arginine for its intracellular decarboxylation product agmatine (Agm) thereby expelling intracellular protons. Probably undergoes several conformational states in order to translocate the substrate across the membrane; keeps the substrate accessible to only 1 side of the membrane at a time by opening and closing 3 membrane-internal gates.</text>
</comment>
<keyword evidence="6 9" id="KW-1133">Transmembrane helix</keyword>
<dbReference type="Proteomes" id="UP001065265">
    <property type="component" value="Chromosome"/>
</dbReference>
<organism evidence="10 11">
    <name type="scientific">Qipengyuania spongiae</name>
    <dbReference type="NCBI Taxonomy" id="2909673"/>
    <lineage>
        <taxon>Bacteria</taxon>
        <taxon>Pseudomonadati</taxon>
        <taxon>Pseudomonadota</taxon>
        <taxon>Alphaproteobacteria</taxon>
        <taxon>Sphingomonadales</taxon>
        <taxon>Erythrobacteraceae</taxon>
        <taxon>Qipengyuania</taxon>
    </lineage>
</organism>
<dbReference type="PIRSF" id="PIRSF006060">
    <property type="entry name" value="AA_transporter"/>
    <property type="match status" value="1"/>
</dbReference>
<feature type="transmembrane region" description="Helical" evidence="9">
    <location>
        <begin position="95"/>
        <end position="118"/>
    </location>
</feature>
<evidence type="ECO:0000256" key="5">
    <source>
        <dbReference type="ARBA" id="ARBA00022692"/>
    </source>
</evidence>
<feature type="transmembrane region" description="Helical" evidence="9">
    <location>
        <begin position="12"/>
        <end position="39"/>
    </location>
</feature>
<evidence type="ECO:0000256" key="4">
    <source>
        <dbReference type="ARBA" id="ARBA00022475"/>
    </source>
</evidence>
<protein>
    <recommendedName>
        <fullName evidence="3">Arginine/agmatine antiporter</fullName>
    </recommendedName>
</protein>
<comment type="similarity">
    <text evidence="2">Belongs to the amino acid-polyamine-organocation (APC) superfamily. Basic amino acid/polyamine antiporter (APA) (TC 2.A.3.2) family.</text>
</comment>
<name>A0ABY5SW96_9SPHN</name>
<dbReference type="InterPro" id="IPR002293">
    <property type="entry name" value="AA/rel_permease1"/>
</dbReference>
<evidence type="ECO:0000256" key="8">
    <source>
        <dbReference type="ARBA" id="ARBA00045636"/>
    </source>
</evidence>
<evidence type="ECO:0000313" key="10">
    <source>
        <dbReference type="EMBL" id="UVI38420.1"/>
    </source>
</evidence>
<accession>A0ABY5SW96</accession>
<dbReference type="EMBL" id="CP092471">
    <property type="protein sequence ID" value="UVI38420.1"/>
    <property type="molecule type" value="Genomic_DNA"/>
</dbReference>
<dbReference type="Gene3D" id="1.20.1740.10">
    <property type="entry name" value="Amino acid/polyamine transporter I"/>
    <property type="match status" value="1"/>
</dbReference>
<dbReference type="InterPro" id="IPR050367">
    <property type="entry name" value="APC_superfamily"/>
</dbReference>
<feature type="transmembrane region" description="Helical" evidence="9">
    <location>
        <begin position="45"/>
        <end position="67"/>
    </location>
</feature>
<dbReference type="PANTHER" id="PTHR42770">
    <property type="entry name" value="AMINO ACID TRANSPORTER-RELATED"/>
    <property type="match status" value="1"/>
</dbReference>
<evidence type="ECO:0000256" key="7">
    <source>
        <dbReference type="ARBA" id="ARBA00023136"/>
    </source>
</evidence>
<comment type="subcellular location">
    <subcellularLocation>
        <location evidence="1">Cell membrane</location>
        <topology evidence="1">Multi-pass membrane protein</topology>
    </subcellularLocation>
</comment>
<feature type="transmembrane region" description="Helical" evidence="9">
    <location>
        <begin position="226"/>
        <end position="247"/>
    </location>
</feature>
<dbReference type="PANTHER" id="PTHR42770:SF18">
    <property type="entry name" value="ARGININE_AGMATINE ANTIPORTER"/>
    <property type="match status" value="1"/>
</dbReference>
<proteinExistence type="inferred from homology"/>
<evidence type="ECO:0000256" key="1">
    <source>
        <dbReference type="ARBA" id="ARBA00004651"/>
    </source>
</evidence>
<feature type="transmembrane region" description="Helical" evidence="9">
    <location>
        <begin position="130"/>
        <end position="147"/>
    </location>
</feature>
<feature type="transmembrane region" description="Helical" evidence="9">
    <location>
        <begin position="188"/>
        <end position="205"/>
    </location>
</feature>
<dbReference type="Pfam" id="PF13520">
    <property type="entry name" value="AA_permease_2"/>
    <property type="match status" value="1"/>
</dbReference>
<evidence type="ECO:0000256" key="9">
    <source>
        <dbReference type="SAM" id="Phobius"/>
    </source>
</evidence>
<feature type="transmembrane region" description="Helical" evidence="9">
    <location>
        <begin position="154"/>
        <end position="176"/>
    </location>
</feature>
<evidence type="ECO:0000256" key="3">
    <source>
        <dbReference type="ARBA" id="ARBA00021069"/>
    </source>
</evidence>
<keyword evidence="11" id="KW-1185">Reference proteome</keyword>
<feature type="transmembrane region" description="Helical" evidence="9">
    <location>
        <begin position="267"/>
        <end position="288"/>
    </location>
</feature>
<dbReference type="RefSeq" id="WP_265557587.1">
    <property type="nucleotide sequence ID" value="NZ_CP092471.1"/>
</dbReference>
<feature type="transmembrane region" description="Helical" evidence="9">
    <location>
        <begin position="398"/>
        <end position="416"/>
    </location>
</feature>
<keyword evidence="7 9" id="KW-0472">Membrane</keyword>
<reference evidence="10" key="1">
    <citation type="submission" date="2022-02" db="EMBL/GenBank/DDBJ databases">
        <title>Qipengyuania spongiae sp. nov., isolated from marine sponge.</title>
        <authorList>
            <person name="Li Z."/>
            <person name="Zhang M."/>
        </authorList>
    </citation>
    <scope>NUCLEOTIDE SEQUENCE</scope>
    <source>
        <strain evidence="10">PHS-Z21</strain>
    </source>
</reference>
<evidence type="ECO:0000256" key="2">
    <source>
        <dbReference type="ARBA" id="ARBA00008220"/>
    </source>
</evidence>